<evidence type="ECO:0000313" key="1">
    <source>
        <dbReference type="EMBL" id="AMF93043.2"/>
    </source>
</evidence>
<reference evidence="2" key="1">
    <citation type="submission" date="2015-12" db="EMBL/GenBank/DDBJ databases">
        <title>FDA dAtabase for Regulatory Grade micrObial Sequences (FDA-ARGOS): Supporting development and validation of Infectious Disease Dx tests.</title>
        <authorList>
            <person name="Hoffmann M."/>
            <person name="Allard M."/>
            <person name="Evans P."/>
            <person name="Brown E."/>
            <person name="Tallon L.J."/>
            <person name="Sadzewicz L."/>
            <person name="Sengamalay N."/>
            <person name="Ott S."/>
            <person name="Godinez A."/>
            <person name="Nagaraj S."/>
            <person name="Vyas G."/>
            <person name="Aluvathingal J."/>
            <person name="Nadendla S."/>
            <person name="Geyer C."/>
            <person name="Sichtig H."/>
        </authorList>
    </citation>
    <scope>NUCLEOTIDE SEQUENCE [LARGE SCALE GENOMIC DNA]</scope>
    <source>
        <strain evidence="2">ATCC 33809</strain>
    </source>
</reference>
<organism evidence="1 2">
    <name type="scientific">Vibrio fluvialis</name>
    <dbReference type="NCBI Taxonomy" id="676"/>
    <lineage>
        <taxon>Bacteria</taxon>
        <taxon>Pseudomonadati</taxon>
        <taxon>Pseudomonadota</taxon>
        <taxon>Gammaproteobacteria</taxon>
        <taxon>Vibrionales</taxon>
        <taxon>Vibrionaceae</taxon>
        <taxon>Vibrio</taxon>
    </lineage>
</organism>
<dbReference type="Proteomes" id="UP000057088">
    <property type="component" value="Chromosome 1"/>
</dbReference>
<evidence type="ECO:0000313" key="2">
    <source>
        <dbReference type="Proteomes" id="UP000057088"/>
    </source>
</evidence>
<sequence>MSLIVRSILLDGNPMTLDELLAATDFEDLVSSTKRAFRPLSPLIDITNNPLDALTILVNLTEKGITNKNLMDRTRCKEKLRDDKWWAAVLKTAQYRHSHNVKFPDIRSTGTIRTAAPDNLPAYFITSSKLPNIGWSYSKDSSDINRCLFFTSEFLWAGQACCLAKALADSEHPLWKALKKLGCYENTKKQAVKALSQIANELTDVDLTGNYLSQVSFPDGQDSYLSFSPIASQAMQCFVYQSLEQHHRQTALMSFDRAPNMGLLAASCGGRLRLIETKPYIKDKRHQCISKQANWLTKEAIRAMEQYLRSEQWLATPIKKLRHMTTVKSDIRAMINRWLTTVTKTDVLSPTALAEQLNNDIASIRIVEKYAYQPRLTRLFIQLIESDIENNSSKEERKPAATSQYLLIPELRICGGSAMSSSVSVGLFSMMSLYGFIHAFERNVHRVLTSFTIDSFAICIHNYHLEKRGLTKEAIKKTKANKDEKEKIAPPAIYDDWQFDSCISLIIKTPESKTISTDKIVALLPKRFARGSIWLPIDDIQNIATFPEPFTAIQAIKNPLGTWLSFEADLSLTSTDSLVGIAVNRRNLWLTGMGYQYLEPPTVKPDSLRDYPHAFVENILGYVKSQPVSRATNLDDLFWCYQVKPFGVCLLPRSIK</sequence>
<keyword evidence="2" id="KW-1185">Reference proteome</keyword>
<protein>
    <submittedName>
        <fullName evidence="1">CRISPR-associated protein Csy2</fullName>
    </submittedName>
</protein>
<dbReference type="Pfam" id="PF09614">
    <property type="entry name" value="Cas_Csy2"/>
    <property type="match status" value="1"/>
</dbReference>
<dbReference type="InterPro" id="IPR013398">
    <property type="entry name" value="CRISPR-assoc_prot_Csy2"/>
</dbReference>
<accession>A0ABM5XJK5</accession>
<name>A0ABM5XJK5_VIBFL</name>
<gene>
    <name evidence="1" type="ORF">AL536_06195</name>
</gene>
<proteinExistence type="predicted"/>
<dbReference type="EMBL" id="CP014034">
    <property type="protein sequence ID" value="AMF93043.2"/>
    <property type="molecule type" value="Genomic_DNA"/>
</dbReference>